<dbReference type="Pfam" id="PF00912">
    <property type="entry name" value="Transgly"/>
    <property type="match status" value="1"/>
</dbReference>
<dbReference type="GO" id="GO:0009002">
    <property type="term" value="F:serine-type D-Ala-D-Ala carboxypeptidase activity"/>
    <property type="evidence" value="ECO:0007669"/>
    <property type="project" value="UniProtKB-EC"/>
</dbReference>
<evidence type="ECO:0000256" key="13">
    <source>
        <dbReference type="ARBA" id="ARBA00049902"/>
    </source>
</evidence>
<dbReference type="InterPro" id="IPR050396">
    <property type="entry name" value="Glycosyltr_51/Transpeptidase"/>
</dbReference>
<keyword evidence="7" id="KW-0378">Hydrolase</keyword>
<organism evidence="18 19">
    <name type="scientific">Pseudofrankia inefficax (strain DSM 45817 / CECT 9037 / DDB 130130 / EuI1c)</name>
    <name type="common">Frankia inefficax</name>
    <dbReference type="NCBI Taxonomy" id="298654"/>
    <lineage>
        <taxon>Bacteria</taxon>
        <taxon>Bacillati</taxon>
        <taxon>Actinomycetota</taxon>
        <taxon>Actinomycetes</taxon>
        <taxon>Frankiales</taxon>
        <taxon>Frankiaceae</taxon>
        <taxon>Pseudofrankia</taxon>
    </lineage>
</organism>
<dbReference type="GO" id="GO:0008955">
    <property type="term" value="F:peptidoglycan glycosyltransferase activity"/>
    <property type="evidence" value="ECO:0007669"/>
    <property type="project" value="UniProtKB-EC"/>
</dbReference>
<dbReference type="STRING" id="298654.FraEuI1c_7178"/>
<dbReference type="InterPro" id="IPR023346">
    <property type="entry name" value="Lysozyme-like_dom_sf"/>
</dbReference>
<dbReference type="InterPro" id="IPR001264">
    <property type="entry name" value="Glyco_trans_51"/>
</dbReference>
<keyword evidence="15" id="KW-1133">Transmembrane helix</keyword>
<dbReference type="GO" id="GO:0009252">
    <property type="term" value="P:peptidoglycan biosynthetic process"/>
    <property type="evidence" value="ECO:0007669"/>
    <property type="project" value="UniProtKB-KW"/>
</dbReference>
<evidence type="ECO:0000313" key="19">
    <source>
        <dbReference type="Proteomes" id="UP000002484"/>
    </source>
</evidence>
<evidence type="ECO:0000256" key="3">
    <source>
        <dbReference type="ARBA" id="ARBA00022645"/>
    </source>
</evidence>
<dbReference type="Gene3D" id="3.40.710.10">
    <property type="entry name" value="DD-peptidase/beta-lactamase superfamily"/>
    <property type="match status" value="1"/>
</dbReference>
<evidence type="ECO:0000259" key="17">
    <source>
        <dbReference type="Pfam" id="PF00912"/>
    </source>
</evidence>
<evidence type="ECO:0000256" key="7">
    <source>
        <dbReference type="ARBA" id="ARBA00022801"/>
    </source>
</evidence>
<feature type="transmembrane region" description="Helical" evidence="15">
    <location>
        <begin position="119"/>
        <end position="141"/>
    </location>
</feature>
<evidence type="ECO:0000256" key="8">
    <source>
        <dbReference type="ARBA" id="ARBA00022960"/>
    </source>
</evidence>
<evidence type="ECO:0000256" key="15">
    <source>
        <dbReference type="SAM" id="Phobius"/>
    </source>
</evidence>
<dbReference type="Proteomes" id="UP000002484">
    <property type="component" value="Chromosome"/>
</dbReference>
<evidence type="ECO:0000256" key="1">
    <source>
        <dbReference type="ARBA" id="ARBA00007090"/>
    </source>
</evidence>
<dbReference type="InterPro" id="IPR036950">
    <property type="entry name" value="PBP_transglycosylase"/>
</dbReference>
<dbReference type="EC" id="2.4.1.129" evidence="18"/>
<feature type="compositionally biased region" description="Basic and acidic residues" evidence="14">
    <location>
        <begin position="1"/>
        <end position="33"/>
    </location>
</feature>
<comment type="similarity">
    <text evidence="1">In the C-terminal section; belongs to the transpeptidase family.</text>
</comment>
<sequence length="849" mass="90148">MAIGDRGRGVSDRSRGVSDRGRRPLHPAERDAVYDTVDQAALSKIEVRDRDENATTYRRVGADGAALAPRRPTGPGGHRRPGGPNDPNAAPDGPARPGRKVGTHGPRIWRERPLWMRRLVIFGSLGTFLLFVAGCAILYAATKVPLPESIKTDQSSVIYFSDGNTELARTQGVNRHNVALSEVSKPAQQAVLAAEDKNFYNEPGISYRGIARAMLVNVKSGSVQQGASTITQQYVKNAYLTQDRTFSRKIKEIVISVKLSHKYSKDQILEFYLNTIYFGRNSYGIDAASEAYFGIPPSQLTAAQGAVLAGLIRQPNYLDPTVHLDASKTRWKEVINTMISEKWLTSVPDYPLAAVKPVTTSSSSTTDVQNRYIQDEVIAELKDHGISEQQIETGGLRITTTIDAGRQQAAVAAVNSVIGPVYPNPITNLKTGLVALDPATGKVLAWYGGSQYGKNPQSPDPNYSSYTDNISYQTIPSGSTFKTVTLLTALSNGYNLNSTFDASDPQKLPGTNGNNYIIHNDEGDARTASANLIDATGQSLNTVYVPLGFNIGGPGLGVSKVVAMAKNLGISDDLAEQAGITLGEDYIHPIQMASVYNTVASGGYRTTPHIVDKVLNGSSHLIYQGQPEAKKVLESGVVADASYALQSVLKPKGTAASSALTGRPSAGKTGTVQDYQSAWFCGFTPGQLTACVDMFRDQAKMDNTKNPPVPLPGEALTGIPTAPGGKVYGGGLPAKIWNKFMTAALKDQPVKQFPPPVYGGTIQNFTPTDTPSPTPTTTSDPGNLFDQPSNTPWNPLASWGINQSHGTTSSTSGGGNGNGSGGGGGRPPTPTPAPTPTSRKSGLLGISSG</sequence>
<dbReference type="FunFam" id="1.10.3810.10:FF:000001">
    <property type="entry name" value="Penicillin-binding protein 1A"/>
    <property type="match status" value="1"/>
</dbReference>
<evidence type="ECO:0000256" key="2">
    <source>
        <dbReference type="ARBA" id="ARBA00007739"/>
    </source>
</evidence>
<name>E3IZV0_PSEI1</name>
<proteinExistence type="inferred from homology"/>
<keyword evidence="15" id="KW-0812">Transmembrane</keyword>
<evidence type="ECO:0000256" key="9">
    <source>
        <dbReference type="ARBA" id="ARBA00022984"/>
    </source>
</evidence>
<dbReference type="GO" id="GO:0071555">
    <property type="term" value="P:cell wall organization"/>
    <property type="evidence" value="ECO:0007669"/>
    <property type="project" value="UniProtKB-KW"/>
</dbReference>
<evidence type="ECO:0000256" key="6">
    <source>
        <dbReference type="ARBA" id="ARBA00022679"/>
    </source>
</evidence>
<dbReference type="InterPro" id="IPR012338">
    <property type="entry name" value="Beta-lactam/transpept-like"/>
</dbReference>
<dbReference type="InParanoid" id="E3IZV0"/>
<dbReference type="SUPFAM" id="SSF56601">
    <property type="entry name" value="beta-lactamase/transpeptidase-like"/>
    <property type="match status" value="1"/>
</dbReference>
<evidence type="ECO:0000256" key="14">
    <source>
        <dbReference type="SAM" id="MobiDB-lite"/>
    </source>
</evidence>
<dbReference type="PANTHER" id="PTHR32282:SF34">
    <property type="entry name" value="PENICILLIN-BINDING PROTEIN 1A"/>
    <property type="match status" value="1"/>
</dbReference>
<dbReference type="CAZy" id="GT51">
    <property type="family name" value="Glycosyltransferase Family 51"/>
</dbReference>
<keyword evidence="10" id="KW-0511">Multifunctional enzyme</keyword>
<keyword evidence="3" id="KW-0121">Carboxypeptidase</keyword>
<keyword evidence="15" id="KW-0472">Membrane</keyword>
<dbReference type="EMBL" id="CP002299">
    <property type="protein sequence ID" value="ADP85142.1"/>
    <property type="molecule type" value="Genomic_DNA"/>
</dbReference>
<evidence type="ECO:0000259" key="16">
    <source>
        <dbReference type="Pfam" id="PF00905"/>
    </source>
</evidence>
<feature type="compositionally biased region" description="Gly residues" evidence="14">
    <location>
        <begin position="812"/>
        <end position="826"/>
    </location>
</feature>
<evidence type="ECO:0000256" key="10">
    <source>
        <dbReference type="ARBA" id="ARBA00023268"/>
    </source>
</evidence>
<feature type="region of interest" description="Disordered" evidence="14">
    <location>
        <begin position="47"/>
        <end position="105"/>
    </location>
</feature>
<dbReference type="GO" id="GO:0030288">
    <property type="term" value="C:outer membrane-bounded periplasmic space"/>
    <property type="evidence" value="ECO:0007669"/>
    <property type="project" value="TreeGrafter"/>
</dbReference>
<dbReference type="RefSeq" id="WP_013428252.1">
    <property type="nucleotide sequence ID" value="NC_014666.1"/>
</dbReference>
<keyword evidence="5 18" id="KW-0328">Glycosyltransferase</keyword>
<dbReference type="eggNOG" id="COG0744">
    <property type="taxonomic scope" value="Bacteria"/>
</dbReference>
<evidence type="ECO:0000313" key="18">
    <source>
        <dbReference type="EMBL" id="ADP85142.1"/>
    </source>
</evidence>
<dbReference type="GO" id="GO:0008658">
    <property type="term" value="F:penicillin binding"/>
    <property type="evidence" value="ECO:0007669"/>
    <property type="project" value="InterPro"/>
</dbReference>
<keyword evidence="4" id="KW-0645">Protease</keyword>
<keyword evidence="11" id="KW-0961">Cell wall biogenesis/degradation</keyword>
<evidence type="ECO:0000256" key="11">
    <source>
        <dbReference type="ARBA" id="ARBA00023316"/>
    </source>
</evidence>
<dbReference type="HOGENOM" id="CLU_006354_6_1_11"/>
<dbReference type="Pfam" id="PF00905">
    <property type="entry name" value="Transpeptidase"/>
    <property type="match status" value="1"/>
</dbReference>
<dbReference type="PANTHER" id="PTHR32282">
    <property type="entry name" value="BINDING PROTEIN TRANSPEPTIDASE, PUTATIVE-RELATED"/>
    <property type="match status" value="1"/>
</dbReference>
<feature type="region of interest" description="Disordered" evidence="14">
    <location>
        <begin position="757"/>
        <end position="849"/>
    </location>
</feature>
<reference evidence="18 19" key="1">
    <citation type="submission" date="2010-10" db="EMBL/GenBank/DDBJ databases">
        <title>Complete sequence of Frankia sp. EuI1c.</title>
        <authorList>
            <consortium name="US DOE Joint Genome Institute"/>
            <person name="Lucas S."/>
            <person name="Copeland A."/>
            <person name="Lapidus A."/>
            <person name="Cheng J.-F."/>
            <person name="Bruce D."/>
            <person name="Goodwin L."/>
            <person name="Pitluck S."/>
            <person name="Chertkov O."/>
            <person name="Detter J.C."/>
            <person name="Han C."/>
            <person name="Tapia R."/>
            <person name="Land M."/>
            <person name="Hauser L."/>
            <person name="Jeffries C."/>
            <person name="Kyrpides N."/>
            <person name="Ivanova N."/>
            <person name="Mikhailova N."/>
            <person name="Beauchemin N."/>
            <person name="Sen A."/>
            <person name="Sur S.A."/>
            <person name="Gtari M."/>
            <person name="Wall L."/>
            <person name="Tisa L."/>
            <person name="Woyke T."/>
        </authorList>
    </citation>
    <scope>NUCLEOTIDE SEQUENCE [LARGE SCALE GENOMIC DNA]</scope>
    <source>
        <strain evidence="19">DSM 45817 / CECT 9037 / EuI1c</strain>
    </source>
</reference>
<feature type="domain" description="Glycosyl transferase family 51" evidence="17">
    <location>
        <begin position="167"/>
        <end position="338"/>
    </location>
</feature>
<feature type="compositionally biased region" description="Low complexity" evidence="14">
    <location>
        <begin position="766"/>
        <end position="781"/>
    </location>
</feature>
<gene>
    <name evidence="18" type="ordered locus">FraEuI1c_7178</name>
</gene>
<dbReference type="InterPro" id="IPR001460">
    <property type="entry name" value="PCN-bd_Tpept"/>
</dbReference>
<comment type="catalytic activity">
    <reaction evidence="12">
        <text>Preferential cleavage: (Ac)2-L-Lys-D-Ala-|-D-Ala. Also transpeptidation of peptidyl-alanyl moieties that are N-acyl substituents of D-alanine.</text>
        <dbReference type="EC" id="3.4.16.4"/>
    </reaction>
</comment>
<feature type="domain" description="Penicillin-binding protein transpeptidase" evidence="16">
    <location>
        <begin position="433"/>
        <end position="692"/>
    </location>
</feature>
<feature type="compositionally biased region" description="Low complexity" evidence="14">
    <location>
        <begin position="82"/>
        <end position="96"/>
    </location>
</feature>
<dbReference type="GO" id="GO:0006508">
    <property type="term" value="P:proteolysis"/>
    <property type="evidence" value="ECO:0007669"/>
    <property type="project" value="UniProtKB-KW"/>
</dbReference>
<evidence type="ECO:0000256" key="5">
    <source>
        <dbReference type="ARBA" id="ARBA00022676"/>
    </source>
</evidence>
<keyword evidence="19" id="KW-1185">Reference proteome</keyword>
<dbReference type="KEGG" id="fri:FraEuI1c_7178"/>
<dbReference type="AlphaFoldDB" id="E3IZV0"/>
<comment type="catalytic activity">
    <reaction evidence="13">
        <text>[GlcNAc-(1-&gt;4)-Mur2Ac(oyl-L-Ala-gamma-D-Glu-L-Lys-D-Ala-D-Ala)](n)-di-trans,octa-cis-undecaprenyl diphosphate + beta-D-GlcNAc-(1-&gt;4)-Mur2Ac(oyl-L-Ala-gamma-D-Glu-L-Lys-D-Ala-D-Ala)-di-trans,octa-cis-undecaprenyl diphosphate = [GlcNAc-(1-&gt;4)-Mur2Ac(oyl-L-Ala-gamma-D-Glu-L-Lys-D-Ala-D-Ala)](n+1)-di-trans,octa-cis-undecaprenyl diphosphate + di-trans,octa-cis-undecaprenyl diphosphate + H(+)</text>
        <dbReference type="Rhea" id="RHEA:23708"/>
        <dbReference type="Rhea" id="RHEA-COMP:9602"/>
        <dbReference type="Rhea" id="RHEA-COMP:9603"/>
        <dbReference type="ChEBI" id="CHEBI:15378"/>
        <dbReference type="ChEBI" id="CHEBI:58405"/>
        <dbReference type="ChEBI" id="CHEBI:60033"/>
        <dbReference type="ChEBI" id="CHEBI:78435"/>
        <dbReference type="EC" id="2.4.99.28"/>
    </reaction>
</comment>
<dbReference type="Gene3D" id="1.10.3810.10">
    <property type="entry name" value="Biosynthetic peptidoglycan transglycosylase-like"/>
    <property type="match status" value="1"/>
</dbReference>
<dbReference type="FunCoup" id="E3IZV0">
    <property type="interactions" value="19"/>
</dbReference>
<keyword evidence="6 18" id="KW-0808">Transferase</keyword>
<feature type="region of interest" description="Disordered" evidence="14">
    <location>
        <begin position="1"/>
        <end position="34"/>
    </location>
</feature>
<dbReference type="SUPFAM" id="SSF53955">
    <property type="entry name" value="Lysozyme-like"/>
    <property type="match status" value="1"/>
</dbReference>
<comment type="similarity">
    <text evidence="2">In the N-terminal section; belongs to the glycosyltransferase 51 family.</text>
</comment>
<protein>
    <submittedName>
        <fullName evidence="18">Peptidoglycan glycosyltransferase</fullName>
        <ecNumber evidence="18">2.4.1.129</ecNumber>
    </submittedName>
</protein>
<evidence type="ECO:0000256" key="4">
    <source>
        <dbReference type="ARBA" id="ARBA00022670"/>
    </source>
</evidence>
<keyword evidence="8" id="KW-0133">Cell shape</keyword>
<keyword evidence="9" id="KW-0573">Peptidoglycan synthesis</keyword>
<dbReference type="GO" id="GO:0008360">
    <property type="term" value="P:regulation of cell shape"/>
    <property type="evidence" value="ECO:0007669"/>
    <property type="project" value="UniProtKB-KW"/>
</dbReference>
<accession>E3IZV0</accession>
<evidence type="ECO:0000256" key="12">
    <source>
        <dbReference type="ARBA" id="ARBA00034000"/>
    </source>
</evidence>